<comment type="similarity">
    <text evidence="5">Belongs to the 5'-nucleotidase family.</text>
</comment>
<dbReference type="InterPro" id="IPR008334">
    <property type="entry name" value="5'-Nucleotdase_C"/>
</dbReference>
<evidence type="ECO:0000256" key="10">
    <source>
        <dbReference type="ARBA" id="ARBA00023268"/>
    </source>
</evidence>
<dbReference type="Gene3D" id="3.90.780.10">
    <property type="entry name" value="5'-Nucleotidase, C-terminal domain"/>
    <property type="match status" value="1"/>
</dbReference>
<evidence type="ECO:0000256" key="3">
    <source>
        <dbReference type="ARBA" id="ARBA00001968"/>
    </source>
</evidence>
<dbReference type="RefSeq" id="WP_381480192.1">
    <property type="nucleotide sequence ID" value="NZ_JBHTLT010000033.1"/>
</dbReference>
<evidence type="ECO:0000256" key="7">
    <source>
        <dbReference type="ARBA" id="ARBA00022729"/>
    </source>
</evidence>
<dbReference type="Pfam" id="PF02872">
    <property type="entry name" value="5_nucleotid_C"/>
    <property type="match status" value="1"/>
</dbReference>
<name>A0ABW3TWH6_9BACL</name>
<evidence type="ECO:0000256" key="5">
    <source>
        <dbReference type="ARBA" id="ARBA00006654"/>
    </source>
</evidence>
<proteinExistence type="inferred from homology"/>
<dbReference type="InterPro" id="IPR006146">
    <property type="entry name" value="5'-Nucleotdase_CS"/>
</dbReference>
<evidence type="ECO:0000256" key="6">
    <source>
        <dbReference type="ARBA" id="ARBA00022723"/>
    </source>
</evidence>
<evidence type="ECO:0000256" key="11">
    <source>
        <dbReference type="SAM" id="SignalP"/>
    </source>
</evidence>
<comment type="cofactor">
    <cofactor evidence="3">
        <name>a divalent metal cation</name>
        <dbReference type="ChEBI" id="CHEBI:60240"/>
    </cofactor>
</comment>
<keyword evidence="7 11" id="KW-0732">Signal</keyword>
<organism evidence="13 14">
    <name type="scientific">Sporosarcina contaminans</name>
    <dbReference type="NCBI Taxonomy" id="633403"/>
    <lineage>
        <taxon>Bacteria</taxon>
        <taxon>Bacillati</taxon>
        <taxon>Bacillota</taxon>
        <taxon>Bacilli</taxon>
        <taxon>Bacillales</taxon>
        <taxon>Caryophanaceae</taxon>
        <taxon>Sporosarcina</taxon>
    </lineage>
</organism>
<dbReference type="InterPro" id="IPR029052">
    <property type="entry name" value="Metallo-depent_PP-like"/>
</dbReference>
<dbReference type="PROSITE" id="PS00786">
    <property type="entry name" value="5_NUCLEOTIDASE_2"/>
    <property type="match status" value="1"/>
</dbReference>
<evidence type="ECO:0000259" key="12">
    <source>
        <dbReference type="PROSITE" id="PS51272"/>
    </source>
</evidence>
<keyword evidence="10" id="KW-0511">Multifunctional enzyme</keyword>
<evidence type="ECO:0000313" key="13">
    <source>
        <dbReference type="EMBL" id="MFD1204868.1"/>
    </source>
</evidence>
<dbReference type="EMBL" id="JBHTLT010000033">
    <property type="protein sequence ID" value="MFD1204868.1"/>
    <property type="molecule type" value="Genomic_DNA"/>
</dbReference>
<dbReference type="PROSITE" id="PS51272">
    <property type="entry name" value="SLH"/>
    <property type="match status" value="1"/>
</dbReference>
<comment type="caution">
    <text evidence="13">The sequence shown here is derived from an EMBL/GenBank/DDBJ whole genome shotgun (WGS) entry which is preliminary data.</text>
</comment>
<dbReference type="PRINTS" id="PR01607">
    <property type="entry name" value="APYRASEFAMLY"/>
</dbReference>
<gene>
    <name evidence="13" type="ORF">ACFQ38_07115</name>
</gene>
<dbReference type="NCBIfam" id="NF006938">
    <property type="entry name" value="PRK09420.1"/>
    <property type="match status" value="1"/>
</dbReference>
<keyword evidence="9" id="KW-0378">Hydrolase</keyword>
<evidence type="ECO:0000256" key="4">
    <source>
        <dbReference type="ARBA" id="ARBA00004196"/>
    </source>
</evidence>
<dbReference type="SUPFAM" id="SSF55816">
    <property type="entry name" value="5'-nucleotidase (syn. UDP-sugar hydrolase), C-terminal domain"/>
    <property type="match status" value="1"/>
</dbReference>
<feature type="chain" id="PRO_5045890182" evidence="11">
    <location>
        <begin position="31"/>
        <end position="794"/>
    </location>
</feature>
<evidence type="ECO:0000256" key="1">
    <source>
        <dbReference type="ARBA" id="ARBA00000527"/>
    </source>
</evidence>
<evidence type="ECO:0000256" key="9">
    <source>
        <dbReference type="ARBA" id="ARBA00022801"/>
    </source>
</evidence>
<evidence type="ECO:0000313" key="14">
    <source>
        <dbReference type="Proteomes" id="UP001597231"/>
    </source>
</evidence>
<protein>
    <submittedName>
        <fullName evidence="13">Bifunctional 2',3'-cyclic-nucleotide 2'-phosphodiesterase/3'-nucleotidase</fullName>
    </submittedName>
</protein>
<reference evidence="14" key="1">
    <citation type="journal article" date="2019" name="Int. J. Syst. Evol. Microbiol.">
        <title>The Global Catalogue of Microorganisms (GCM) 10K type strain sequencing project: providing services to taxonomists for standard genome sequencing and annotation.</title>
        <authorList>
            <consortium name="The Broad Institute Genomics Platform"/>
            <consortium name="The Broad Institute Genome Sequencing Center for Infectious Disease"/>
            <person name="Wu L."/>
            <person name="Ma J."/>
        </authorList>
    </citation>
    <scope>NUCLEOTIDE SEQUENCE [LARGE SCALE GENOMIC DNA]</scope>
    <source>
        <strain evidence="14">CCUG 53915</strain>
    </source>
</reference>
<evidence type="ECO:0000256" key="8">
    <source>
        <dbReference type="ARBA" id="ARBA00022741"/>
    </source>
</evidence>
<feature type="domain" description="SLH" evidence="12">
    <location>
        <begin position="119"/>
        <end position="182"/>
    </location>
</feature>
<dbReference type="InterPro" id="IPR006179">
    <property type="entry name" value="5_nucleotidase/apyrase"/>
</dbReference>
<dbReference type="InterPro" id="IPR041827">
    <property type="entry name" value="CpdB_N"/>
</dbReference>
<sequence length="794" mass="86625">MSLLKKVAMWIVMVALILSGGLSYTANASAANAQDVTRGEFIKAIVEALSYEIGDGSTQPFTDVDEKLAPIVEAALQHGLIKGSTATEFKPDEKLTREHAFLIASRAIATDEHFDVALLNKFKDRDQFITNEVAELSKSVGLGLLKGYEDGTVKPQQVVSKRQMNKIINRLLDVYQKPTEEQADDTVTVALRILGTSDLHTNFVNYDYYQDKETQEFGLAKTALLIDEARAENPNSLLFDNGDLIQGTPLGAYKVSVDPLEKGEIHPALSALQSVDFDASTLGNHEFNFGLDYLDRVLEGSPFPIVNANVYDAKTGENRYTPYVILDRDVKDGNGASHELKVGVIGVVAPGIMRWDRALLEGKVTAEDAAHTVEKFIPEMKQAGADIIVVLAHSGMGDEVHTEKEDDVTYQISQLDGVDAILTGHNHSVFPGDYGDLKNVDSEAGTVNGTPVVMPGKFGSHLGVIDLILEQDETGWKVIEGTGSVREIDKDSNKASEKVIAAVKDAHEGTIDYVRSPVGKTTAEITSYFALVQDDPSIQIVTNAQKWFVEKEIAGTQYADLPVLSAGAPFKAGGRNGASYYTEIPAGEIAIKNVADLYVYDNTVAALVLTGADLKEWLEMSAGQFNQIDPSSAEEQNLVNDEFRTYNFDVIDGITYEIDVTQPAKYDAAGETINADASRIVNLQYDGKAIDMDQKFIVVTNNYRASGNFPGVRNAIDTIEYAYENREAIMDYMIEQETIDPSADGNWKLSAIEGSHSLIFITSGKAEKFIPEGSAIQYIGPAEDGFAKFSIELK</sequence>
<dbReference type="InterPro" id="IPR004843">
    <property type="entry name" value="Calcineurin-like_PHP"/>
</dbReference>
<dbReference type="Pfam" id="PF00395">
    <property type="entry name" value="SLH"/>
    <property type="match status" value="2"/>
</dbReference>
<keyword evidence="6" id="KW-0479">Metal-binding</keyword>
<comment type="catalytic activity">
    <reaction evidence="1">
        <text>a ribonucleoside 3'-phosphate + H2O = a ribonucleoside + phosphate</text>
        <dbReference type="Rhea" id="RHEA:10144"/>
        <dbReference type="ChEBI" id="CHEBI:13197"/>
        <dbReference type="ChEBI" id="CHEBI:15377"/>
        <dbReference type="ChEBI" id="CHEBI:18254"/>
        <dbReference type="ChEBI" id="CHEBI:43474"/>
        <dbReference type="EC" id="3.1.3.6"/>
    </reaction>
</comment>
<dbReference type="PANTHER" id="PTHR11575:SF6">
    <property type="entry name" value="2',3'-CYCLIC-NUCLEOTIDE 2'-PHOSPHODIESTERASE_3'-NUCLEOTIDASE"/>
    <property type="match status" value="1"/>
</dbReference>
<keyword evidence="14" id="KW-1185">Reference proteome</keyword>
<feature type="signal peptide" evidence="11">
    <location>
        <begin position="1"/>
        <end position="30"/>
    </location>
</feature>
<dbReference type="CDD" id="cd07410">
    <property type="entry name" value="MPP_CpdB_N"/>
    <property type="match status" value="1"/>
</dbReference>
<dbReference type="PANTHER" id="PTHR11575">
    <property type="entry name" value="5'-NUCLEOTIDASE-RELATED"/>
    <property type="match status" value="1"/>
</dbReference>
<comment type="subcellular location">
    <subcellularLocation>
        <location evidence="4">Cell envelope</location>
    </subcellularLocation>
</comment>
<accession>A0ABW3TWH6</accession>
<comment type="catalytic activity">
    <reaction evidence="2">
        <text>a nucleoside 2',3'-cyclic phosphate + H2O = a nucleoside 3'-phosphate + H(+)</text>
        <dbReference type="Rhea" id="RHEA:19621"/>
        <dbReference type="ChEBI" id="CHEBI:15377"/>
        <dbReference type="ChEBI" id="CHEBI:15378"/>
        <dbReference type="ChEBI" id="CHEBI:66949"/>
        <dbReference type="ChEBI" id="CHEBI:66954"/>
        <dbReference type="EC" id="3.1.4.16"/>
    </reaction>
</comment>
<dbReference type="Pfam" id="PF00149">
    <property type="entry name" value="Metallophos"/>
    <property type="match status" value="1"/>
</dbReference>
<dbReference type="InterPro" id="IPR036907">
    <property type="entry name" value="5'-Nucleotdase_C_sf"/>
</dbReference>
<dbReference type="SUPFAM" id="SSF56300">
    <property type="entry name" value="Metallo-dependent phosphatases"/>
    <property type="match status" value="1"/>
</dbReference>
<keyword evidence="8" id="KW-0547">Nucleotide-binding</keyword>
<evidence type="ECO:0000256" key="2">
    <source>
        <dbReference type="ARBA" id="ARBA00001730"/>
    </source>
</evidence>
<dbReference type="Gene3D" id="3.60.21.10">
    <property type="match status" value="1"/>
</dbReference>
<dbReference type="InterPro" id="IPR001119">
    <property type="entry name" value="SLH_dom"/>
</dbReference>
<dbReference type="Proteomes" id="UP001597231">
    <property type="component" value="Unassembled WGS sequence"/>
</dbReference>